<comment type="caution">
    <text evidence="1">The sequence shown here is derived from an EMBL/GenBank/DDBJ whole genome shotgun (WGS) entry which is preliminary data.</text>
</comment>
<reference evidence="1" key="1">
    <citation type="submission" date="2014-01" db="EMBL/GenBank/DDBJ databases">
        <authorList>
            <person name="Brown-Elliot B."/>
            <person name="Wallace R."/>
            <person name="Lenaerts A."/>
            <person name="Ordway D."/>
            <person name="DeGroote M.A."/>
            <person name="Parker T."/>
            <person name="Sizemore C."/>
            <person name="Tallon L.J."/>
            <person name="Sadzewicz L.K."/>
            <person name="Sengamalay N."/>
            <person name="Fraser C.M."/>
            <person name="Hine E."/>
            <person name="Shefchek K.A."/>
            <person name="Das S.P."/>
            <person name="Tettelin H."/>
        </authorList>
    </citation>
    <scope>NUCLEOTIDE SEQUENCE [LARGE SCALE GENOMIC DNA]</scope>
    <source>
        <strain evidence="1">4042</strain>
    </source>
</reference>
<evidence type="ECO:0000313" key="1">
    <source>
        <dbReference type="EMBL" id="EUA66074.1"/>
    </source>
</evidence>
<sequence length="61" mass="6245">MLAAAVGGSCGEPIVVTAEAPSWIGALDVLIVAGDDPAILRWSGLRRPGCAAARGWSSRRL</sequence>
<protein>
    <submittedName>
        <fullName evidence="1">TobH domain protein</fullName>
    </submittedName>
</protein>
<dbReference type="EMBL" id="JAOB01000019">
    <property type="protein sequence ID" value="EUA66074.1"/>
    <property type="molecule type" value="Genomic_DNA"/>
</dbReference>
<proteinExistence type="predicted"/>
<dbReference type="PATRIC" id="fig|1299334.3.peg.1999"/>
<accession>X8DCH2</accession>
<gene>
    <name evidence="1" type="ORF">I553_4030</name>
</gene>
<organism evidence="1">
    <name type="scientific">Mycobacterium xenopi 4042</name>
    <dbReference type="NCBI Taxonomy" id="1299334"/>
    <lineage>
        <taxon>Bacteria</taxon>
        <taxon>Bacillati</taxon>
        <taxon>Actinomycetota</taxon>
        <taxon>Actinomycetes</taxon>
        <taxon>Mycobacteriales</taxon>
        <taxon>Mycobacteriaceae</taxon>
        <taxon>Mycobacterium</taxon>
    </lineage>
</organism>
<name>X8DCH2_MYCXE</name>
<dbReference type="AlphaFoldDB" id="X8DCH2"/>